<evidence type="ECO:0000313" key="3">
    <source>
        <dbReference type="Proteomes" id="UP000467385"/>
    </source>
</evidence>
<evidence type="ECO:0000259" key="1">
    <source>
        <dbReference type="Pfam" id="PF13529"/>
    </source>
</evidence>
<dbReference type="AlphaFoldDB" id="A0A7I7Y8Q6"/>
<name>A0A7I7Y8Q6_9MYCO</name>
<dbReference type="Pfam" id="PF13529">
    <property type="entry name" value="Peptidase_C39_2"/>
    <property type="match status" value="1"/>
</dbReference>
<feature type="domain" description="Peptidase C39-like" evidence="1">
    <location>
        <begin position="15"/>
        <end position="145"/>
    </location>
</feature>
<dbReference type="InterPro" id="IPR039564">
    <property type="entry name" value="Peptidase_C39-like"/>
</dbReference>
<sequence>MYGDPGAAAPFWRRQHGSNCGEMAAADVIGEVTGREPDEQQINATAQSTQSIAHPGPIWTPGGSTNSMDIALLLARYGVGSDAAPSSIGAIEQALARGHKVIAGANGPILWNERGDRSKQDHFVVVTGIEIKGDTNADVVHLNDSGNNAGRDEQVPLAVFERSWATSGNYAIVTR</sequence>
<protein>
    <recommendedName>
        <fullName evidence="1">Peptidase C39-like domain-containing protein</fullName>
    </recommendedName>
</protein>
<gene>
    <name evidence="2" type="ORF">MCNS_07370</name>
</gene>
<keyword evidence="3" id="KW-1185">Reference proteome</keyword>
<proteinExistence type="predicted"/>
<dbReference type="EMBL" id="AP022613">
    <property type="protein sequence ID" value="BBZ37674.1"/>
    <property type="molecule type" value="Genomic_DNA"/>
</dbReference>
<reference evidence="2 3" key="1">
    <citation type="journal article" date="2019" name="Emerg. Microbes Infect.">
        <title>Comprehensive subspecies identification of 175 nontuberculous mycobacteria species based on 7547 genomic profiles.</title>
        <authorList>
            <person name="Matsumoto Y."/>
            <person name="Kinjo T."/>
            <person name="Motooka D."/>
            <person name="Nabeya D."/>
            <person name="Jung N."/>
            <person name="Uechi K."/>
            <person name="Horii T."/>
            <person name="Iida T."/>
            <person name="Fujita J."/>
            <person name="Nakamura S."/>
        </authorList>
    </citation>
    <scope>NUCLEOTIDE SEQUENCE [LARGE SCALE GENOMIC DNA]</scope>
    <source>
        <strain evidence="2 3">JCM 14738</strain>
    </source>
</reference>
<evidence type="ECO:0000313" key="2">
    <source>
        <dbReference type="EMBL" id="BBZ37674.1"/>
    </source>
</evidence>
<dbReference type="Gene3D" id="3.90.70.10">
    <property type="entry name" value="Cysteine proteinases"/>
    <property type="match status" value="1"/>
</dbReference>
<dbReference type="Proteomes" id="UP000467385">
    <property type="component" value="Chromosome"/>
</dbReference>
<accession>A0A7I7Y8Q6</accession>
<organism evidence="2 3">
    <name type="scientific">Mycobacterium conspicuum</name>
    <dbReference type="NCBI Taxonomy" id="44010"/>
    <lineage>
        <taxon>Bacteria</taxon>
        <taxon>Bacillati</taxon>
        <taxon>Actinomycetota</taxon>
        <taxon>Actinomycetes</taxon>
        <taxon>Mycobacteriales</taxon>
        <taxon>Mycobacteriaceae</taxon>
        <taxon>Mycobacterium</taxon>
    </lineage>
</organism>